<evidence type="ECO:0000256" key="8">
    <source>
        <dbReference type="ARBA" id="ARBA00022989"/>
    </source>
</evidence>
<dbReference type="InterPro" id="IPR051936">
    <property type="entry name" value="Heme-iron_electron_transfer"/>
</dbReference>
<evidence type="ECO:0000256" key="10">
    <source>
        <dbReference type="ARBA" id="ARBA00023004"/>
    </source>
</evidence>
<keyword evidence="6" id="KW-0479">Metal-binding</keyword>
<feature type="transmembrane region" description="Helical" evidence="13">
    <location>
        <begin position="50"/>
        <end position="72"/>
    </location>
</feature>
<comment type="caution">
    <text evidence="15">The sequence shown here is derived from an EMBL/GenBank/DDBJ whole genome shotgun (WGS) entry which is preliminary data.</text>
</comment>
<evidence type="ECO:0000256" key="2">
    <source>
        <dbReference type="ARBA" id="ARBA00022448"/>
    </source>
</evidence>
<dbReference type="NCBIfam" id="TIGR00351">
    <property type="entry name" value="narI"/>
    <property type="match status" value="1"/>
</dbReference>
<dbReference type="GO" id="GO:0016491">
    <property type="term" value="F:oxidoreductase activity"/>
    <property type="evidence" value="ECO:0007669"/>
    <property type="project" value="UniProtKB-KW"/>
</dbReference>
<keyword evidence="9 15" id="KW-0560">Oxidoreductase</keyword>
<sequence>MEIYFNQLLFGVLPYLAGSVFLLGSLLRYERGQYTWRAMSSQTLSNTATFRWGSILFHVGIILLFFGHLFGLLTPQWLYQALGLSTAVKQQIAIAAGGFFGMVCLIGMTILIWRRLFNERVRVNSARADTFILVLLYLQLLTGLATILVSIDHPEGYVMVQLGNWAQSIVTFQAGAWEYVVDVHWIYKLHMFLGMIMFTAFPFSRLVHIWSWPVGYLRRAYQVVRAR</sequence>
<feature type="transmembrane region" description="Helical" evidence="13">
    <location>
        <begin position="12"/>
        <end position="29"/>
    </location>
</feature>
<evidence type="ECO:0000256" key="7">
    <source>
        <dbReference type="ARBA" id="ARBA00022982"/>
    </source>
</evidence>
<proteinExistence type="predicted"/>
<keyword evidence="7" id="KW-0249">Electron transport</keyword>
<organism evidence="15 16">
    <name type="scientific">Natronospira proteinivora</name>
    <dbReference type="NCBI Taxonomy" id="1807133"/>
    <lineage>
        <taxon>Bacteria</taxon>
        <taxon>Pseudomonadati</taxon>
        <taxon>Pseudomonadota</taxon>
        <taxon>Gammaproteobacteria</taxon>
        <taxon>Natronospirales</taxon>
        <taxon>Natronospiraceae</taxon>
        <taxon>Natronospira</taxon>
    </lineage>
</organism>
<dbReference type="PANTHER" id="PTHR30598:SF3">
    <property type="entry name" value="RESPIRATORY NITRATE REDUCTASE 1 GAMMA CHAIN"/>
    <property type="match status" value="1"/>
</dbReference>
<evidence type="ECO:0000256" key="3">
    <source>
        <dbReference type="ARBA" id="ARBA00022475"/>
    </source>
</evidence>
<feature type="transmembrane region" description="Helical" evidence="13">
    <location>
        <begin position="185"/>
        <end position="203"/>
    </location>
</feature>
<evidence type="ECO:0000256" key="13">
    <source>
        <dbReference type="SAM" id="Phobius"/>
    </source>
</evidence>
<evidence type="ECO:0000259" key="14">
    <source>
        <dbReference type="Pfam" id="PF02665"/>
    </source>
</evidence>
<reference evidence="15 16" key="1">
    <citation type="submission" date="2022-03" db="EMBL/GenBank/DDBJ databases">
        <title>Genomic Encyclopedia of Type Strains, Phase III (KMG-III): the genomes of soil and plant-associated and newly described type strains.</title>
        <authorList>
            <person name="Whitman W."/>
        </authorList>
    </citation>
    <scope>NUCLEOTIDE SEQUENCE [LARGE SCALE GENOMIC DNA]</scope>
    <source>
        <strain evidence="15 16">BSker1</strain>
    </source>
</reference>
<dbReference type="EMBL" id="JALJYF010000001">
    <property type="protein sequence ID" value="MCP1727193.1"/>
    <property type="molecule type" value="Genomic_DNA"/>
</dbReference>
<feature type="domain" description="NarG-like" evidence="14">
    <location>
        <begin position="6"/>
        <end position="227"/>
    </location>
</feature>
<evidence type="ECO:0000256" key="5">
    <source>
        <dbReference type="ARBA" id="ARBA00022692"/>
    </source>
</evidence>
<evidence type="ECO:0000256" key="1">
    <source>
        <dbReference type="ARBA" id="ARBA00004651"/>
    </source>
</evidence>
<dbReference type="Proteomes" id="UP001523550">
    <property type="component" value="Unassembled WGS sequence"/>
</dbReference>
<keyword evidence="11" id="KW-0534">Nitrate assimilation</keyword>
<evidence type="ECO:0000256" key="6">
    <source>
        <dbReference type="ARBA" id="ARBA00022723"/>
    </source>
</evidence>
<evidence type="ECO:0000256" key="9">
    <source>
        <dbReference type="ARBA" id="ARBA00023002"/>
    </source>
</evidence>
<evidence type="ECO:0000313" key="16">
    <source>
        <dbReference type="Proteomes" id="UP001523550"/>
    </source>
</evidence>
<evidence type="ECO:0000256" key="4">
    <source>
        <dbReference type="ARBA" id="ARBA00022617"/>
    </source>
</evidence>
<keyword evidence="12 13" id="KW-0472">Membrane</keyword>
<keyword evidence="10" id="KW-0408">Iron</keyword>
<dbReference type="EC" id="1.7.99.4" evidence="15"/>
<comment type="subcellular location">
    <subcellularLocation>
        <location evidence="1">Cell membrane</location>
        <topology evidence="1">Multi-pass membrane protein</topology>
    </subcellularLocation>
</comment>
<keyword evidence="5 13" id="KW-0812">Transmembrane</keyword>
<keyword evidence="2" id="KW-0813">Transport</keyword>
<dbReference type="InterPro" id="IPR023234">
    <property type="entry name" value="NarG-like_domain"/>
</dbReference>
<feature type="transmembrane region" description="Helical" evidence="13">
    <location>
        <begin position="131"/>
        <end position="151"/>
    </location>
</feature>
<feature type="transmembrane region" description="Helical" evidence="13">
    <location>
        <begin position="92"/>
        <end position="111"/>
    </location>
</feature>
<dbReference type="RefSeq" id="WP_253446702.1">
    <property type="nucleotide sequence ID" value="NZ_JALJYF010000001.1"/>
</dbReference>
<keyword evidence="3" id="KW-1003">Cell membrane</keyword>
<dbReference type="PANTHER" id="PTHR30598">
    <property type="entry name" value="NITRATE REDUCTASE PRIVATE CHAPERONE, REDOX ENZYME MATURATION PROTEIN REMP FAMILY"/>
    <property type="match status" value="1"/>
</dbReference>
<dbReference type="InterPro" id="IPR036197">
    <property type="entry name" value="NarG-like_sf"/>
</dbReference>
<evidence type="ECO:0000256" key="12">
    <source>
        <dbReference type="ARBA" id="ARBA00023136"/>
    </source>
</evidence>
<dbReference type="Gene3D" id="1.20.950.20">
    <property type="entry name" value="Transmembrane di-heme cytochromes, Chain C"/>
    <property type="match status" value="1"/>
</dbReference>
<keyword evidence="8 13" id="KW-1133">Transmembrane helix</keyword>
<dbReference type="InterPro" id="IPR003816">
    <property type="entry name" value="Nitrate_red_gam"/>
</dbReference>
<name>A0ABT1GAB3_9GAMM</name>
<keyword evidence="4" id="KW-0349">Heme</keyword>
<dbReference type="Pfam" id="PF02665">
    <property type="entry name" value="Nitrate_red_gam"/>
    <property type="match status" value="1"/>
</dbReference>
<accession>A0ABT1GAB3</accession>
<keyword evidence="16" id="KW-1185">Reference proteome</keyword>
<evidence type="ECO:0000313" key="15">
    <source>
        <dbReference type="EMBL" id="MCP1727193.1"/>
    </source>
</evidence>
<dbReference type="SUPFAM" id="SSF103501">
    <property type="entry name" value="Respiratory nitrate reductase 1 gamma chain"/>
    <property type="match status" value="1"/>
</dbReference>
<protein>
    <submittedName>
        <fullName evidence="15">Nitrate reductase gamma subunit</fullName>
        <ecNumber evidence="15">1.7.99.4</ecNumber>
    </submittedName>
</protein>
<gene>
    <name evidence="15" type="ORF">J2T60_001158</name>
</gene>
<evidence type="ECO:0000256" key="11">
    <source>
        <dbReference type="ARBA" id="ARBA00023063"/>
    </source>
</evidence>